<proteinExistence type="predicted"/>
<dbReference type="InterPro" id="IPR043128">
    <property type="entry name" value="Rev_trsase/Diguanyl_cyclase"/>
</dbReference>
<evidence type="ECO:0000259" key="2">
    <source>
        <dbReference type="PROSITE" id="PS50887"/>
    </source>
</evidence>
<dbReference type="PROSITE" id="PS50887">
    <property type="entry name" value="GGDEF"/>
    <property type="match status" value="1"/>
</dbReference>
<keyword evidence="1" id="KW-0472">Membrane</keyword>
<gene>
    <name evidence="3" type="ORF">EI547_07430</name>
</gene>
<feature type="transmembrane region" description="Helical" evidence="1">
    <location>
        <begin position="38"/>
        <end position="57"/>
    </location>
</feature>
<keyword evidence="1" id="KW-0812">Transmembrane</keyword>
<comment type="caution">
    <text evidence="3">The sequence shown here is derived from an EMBL/GenBank/DDBJ whole genome shotgun (WGS) entry which is preliminary data.</text>
</comment>
<dbReference type="NCBIfam" id="TIGR00254">
    <property type="entry name" value="GGDEF"/>
    <property type="match status" value="1"/>
</dbReference>
<dbReference type="EMBL" id="RRZB01000014">
    <property type="protein sequence ID" value="MBE0463287.1"/>
    <property type="molecule type" value="Genomic_DNA"/>
</dbReference>
<keyword evidence="1" id="KW-1133">Transmembrane helix</keyword>
<dbReference type="SUPFAM" id="SSF55073">
    <property type="entry name" value="Nucleotide cyclase"/>
    <property type="match status" value="1"/>
</dbReference>
<dbReference type="InterPro" id="IPR000160">
    <property type="entry name" value="GGDEF_dom"/>
</dbReference>
<organism evidence="3 4">
    <name type="scientific">Halomonas colorata</name>
    <dbReference type="NCBI Taxonomy" id="2742615"/>
    <lineage>
        <taxon>Bacteria</taxon>
        <taxon>Pseudomonadati</taxon>
        <taxon>Pseudomonadota</taxon>
        <taxon>Gammaproteobacteria</taxon>
        <taxon>Oceanospirillales</taxon>
        <taxon>Halomonadaceae</taxon>
        <taxon>Halomonas</taxon>
    </lineage>
</organism>
<accession>A0ABR9FXC8</accession>
<dbReference type="InterPro" id="IPR029787">
    <property type="entry name" value="Nucleotide_cyclase"/>
</dbReference>
<dbReference type="RefSeq" id="WP_192537842.1">
    <property type="nucleotide sequence ID" value="NZ_JABUZA010000026.1"/>
</dbReference>
<feature type="transmembrane region" description="Helical" evidence="1">
    <location>
        <begin position="118"/>
        <end position="145"/>
    </location>
</feature>
<feature type="transmembrane region" description="Helical" evidence="1">
    <location>
        <begin position="12"/>
        <end position="31"/>
    </location>
</feature>
<protein>
    <submittedName>
        <fullName evidence="3">Diguanylate cyclase</fullName>
    </submittedName>
</protein>
<name>A0ABR9FXC8_9GAMM</name>
<feature type="domain" description="GGDEF" evidence="2">
    <location>
        <begin position="191"/>
        <end position="309"/>
    </location>
</feature>
<evidence type="ECO:0000256" key="1">
    <source>
        <dbReference type="SAM" id="Phobius"/>
    </source>
</evidence>
<evidence type="ECO:0000313" key="4">
    <source>
        <dbReference type="Proteomes" id="UP001645038"/>
    </source>
</evidence>
<evidence type="ECO:0000313" key="3">
    <source>
        <dbReference type="EMBL" id="MBE0463287.1"/>
    </source>
</evidence>
<feature type="transmembrane region" description="Helical" evidence="1">
    <location>
        <begin position="63"/>
        <end position="82"/>
    </location>
</feature>
<feature type="transmembrane region" description="Helical" evidence="1">
    <location>
        <begin position="89"/>
        <end position="112"/>
    </location>
</feature>
<keyword evidence="4" id="KW-1185">Reference proteome</keyword>
<reference evidence="3 4" key="1">
    <citation type="submission" date="2020-07" db="EMBL/GenBank/DDBJ databases">
        <title>Halophilic bacteria isolated from french cheeses.</title>
        <authorList>
            <person name="Kothe C.I."/>
            <person name="Farah-Kraiem B."/>
            <person name="Renault P."/>
            <person name="Dridi B."/>
        </authorList>
    </citation>
    <scope>NUCLEOTIDE SEQUENCE [LARGE SCALE GENOMIC DNA]</scope>
    <source>
        <strain evidence="3 4">FME20</strain>
    </source>
</reference>
<sequence>MTEYPFSRRLMSLAYGASLVLMVGYATWLYGLGNYRHLLIPTFVTLLLLAALLIHLGQGIKGYIPQLLLLSATYLTVFNALYHPPYVSSIWLGLPTVSAFLLLPLWAALLITGLLGPLIWLFIFYPAVQAPFVLGYVTLILLLALPRWEHGRRGALLRATDPNDCQCNAYNIDTLKERLQNEFQRAAMLNKRLAVLVIHLPQLDMAEEQFGHRAKNALLDTLCNEVHGRCRDHDLLGRAGETAFWLVLPDTSESGALLVRERLQHALSQCVLVETGQLESRIAACLPHKESFERYVQRLNARAKALANG</sequence>
<dbReference type="Gene3D" id="3.30.70.270">
    <property type="match status" value="1"/>
</dbReference>
<dbReference type="Pfam" id="PF00990">
    <property type="entry name" value="GGDEF"/>
    <property type="match status" value="1"/>
</dbReference>
<dbReference type="Proteomes" id="UP001645038">
    <property type="component" value="Unassembled WGS sequence"/>
</dbReference>